<dbReference type="SUPFAM" id="SSF52218">
    <property type="entry name" value="Flavoproteins"/>
    <property type="match status" value="1"/>
</dbReference>
<dbReference type="PANTHER" id="PTHR38030">
    <property type="entry name" value="PROTOPORPHYRINOGEN IX DEHYDROGENASE [MENAQUINONE]"/>
    <property type="match status" value="1"/>
</dbReference>
<organism evidence="2 3">
    <name type="scientific">Butyrivibrio proteoclasticus</name>
    <dbReference type="NCBI Taxonomy" id="43305"/>
    <lineage>
        <taxon>Bacteria</taxon>
        <taxon>Bacillati</taxon>
        <taxon>Bacillota</taxon>
        <taxon>Clostridia</taxon>
        <taxon>Lachnospirales</taxon>
        <taxon>Lachnospiraceae</taxon>
        <taxon>Butyrivibrio</taxon>
    </lineage>
</organism>
<dbReference type="eggNOG" id="COG0716">
    <property type="taxonomic scope" value="Bacteria"/>
</dbReference>
<dbReference type="GO" id="GO:0010181">
    <property type="term" value="F:FMN binding"/>
    <property type="evidence" value="ECO:0007669"/>
    <property type="project" value="TreeGrafter"/>
</dbReference>
<dbReference type="RefSeq" id="WP_074891437.1">
    <property type="nucleotide sequence ID" value="NZ_FOXO01000037.1"/>
</dbReference>
<reference evidence="3" key="1">
    <citation type="submission" date="2016-10" db="EMBL/GenBank/DDBJ databases">
        <authorList>
            <person name="Varghese N."/>
            <person name="Submissions S."/>
        </authorList>
    </citation>
    <scope>NUCLEOTIDE SEQUENCE [LARGE SCALE GENOMIC DNA]</scope>
    <source>
        <strain evidence="3">P18</strain>
    </source>
</reference>
<name>A0A1I5XSS2_9FIRM</name>
<dbReference type="GO" id="GO:0006783">
    <property type="term" value="P:heme biosynthetic process"/>
    <property type="evidence" value="ECO:0007669"/>
    <property type="project" value="TreeGrafter"/>
</dbReference>
<dbReference type="Gene3D" id="3.40.50.360">
    <property type="match status" value="1"/>
</dbReference>
<dbReference type="EMBL" id="FOXO01000037">
    <property type="protein sequence ID" value="SFQ35021.1"/>
    <property type="molecule type" value="Genomic_DNA"/>
</dbReference>
<dbReference type="GO" id="GO:0070819">
    <property type="term" value="F:menaquinone-dependent protoporphyrinogen oxidase activity"/>
    <property type="evidence" value="ECO:0007669"/>
    <property type="project" value="TreeGrafter"/>
</dbReference>
<evidence type="ECO:0000313" key="3">
    <source>
        <dbReference type="Proteomes" id="UP000182624"/>
    </source>
</evidence>
<dbReference type="OrthoDB" id="4564047at2"/>
<protein>
    <submittedName>
        <fullName evidence="2">Flavodoxin</fullName>
    </submittedName>
</protein>
<dbReference type="AlphaFoldDB" id="A0A1I5XSS2"/>
<dbReference type="InterPro" id="IPR026816">
    <property type="entry name" value="Flavodoxin_dom"/>
</dbReference>
<dbReference type="InterPro" id="IPR052200">
    <property type="entry name" value="Protoporphyrinogen_IX_DH"/>
</dbReference>
<evidence type="ECO:0000259" key="1">
    <source>
        <dbReference type="Pfam" id="PF12724"/>
    </source>
</evidence>
<evidence type="ECO:0000313" key="2">
    <source>
        <dbReference type="EMBL" id="SFQ35021.1"/>
    </source>
</evidence>
<dbReference type="Pfam" id="PF12724">
    <property type="entry name" value="Flavodoxin_5"/>
    <property type="match status" value="1"/>
</dbReference>
<dbReference type="PANTHER" id="PTHR38030:SF2">
    <property type="entry name" value="PROTOPORPHYRINOGEN IX DEHYDROGENASE [QUINONE]"/>
    <property type="match status" value="1"/>
</dbReference>
<accession>A0A1I5XSS2</accession>
<proteinExistence type="predicted"/>
<keyword evidence="3" id="KW-1185">Reference proteome</keyword>
<dbReference type="Proteomes" id="UP000182624">
    <property type="component" value="Unassembled WGS sequence"/>
</dbReference>
<dbReference type="InterPro" id="IPR029039">
    <property type="entry name" value="Flavoprotein-like_sf"/>
</dbReference>
<sequence>MSNAVIIYASTHHGNTKKVVDAIAKEFDVELVDATQVHEKDLSGYDLIGFASGIYAAQFHQQIKNFAQVNLPQNKKIFFIMTSAMNKDFSKSMAEPIKGKNAEVVGKFTCHGYNTFGPFKLVGGTSKGHPDENDLKDAVEFYRRLVRVGQA</sequence>
<gene>
    <name evidence="2" type="ORF">SAMN04487928_1374</name>
</gene>
<feature type="domain" description="Flavodoxin" evidence="1">
    <location>
        <begin position="6"/>
        <end position="89"/>
    </location>
</feature>